<dbReference type="OMA" id="QDQDTMG"/>
<reference evidence="11" key="1">
    <citation type="submission" date="2025-08" db="UniProtKB">
        <authorList>
            <consortium name="Ensembl"/>
        </authorList>
    </citation>
    <scope>IDENTIFICATION</scope>
</reference>
<keyword evidence="4 9" id="KW-0732">Signal</keyword>
<proteinExistence type="inferred from homology"/>
<dbReference type="GeneTree" id="ENSGT01100000263515"/>
<accession>A0A670YS48</accession>
<evidence type="ECO:0000256" key="5">
    <source>
        <dbReference type="ARBA" id="ARBA00022837"/>
    </source>
</evidence>
<dbReference type="SMART" id="SM00159">
    <property type="entry name" value="PTX"/>
    <property type="match status" value="1"/>
</dbReference>
<dbReference type="GO" id="GO:0046872">
    <property type="term" value="F:metal ion binding"/>
    <property type="evidence" value="ECO:0007669"/>
    <property type="project" value="UniProtKB-KW"/>
</dbReference>
<sequence>CCARNHWISCFLFNLLHMFPSADLKNHVFVFPEASNTAHVVLEANLKKPLTSFTICERVYTDLTRGYSTFSYATAASDNDIIVHRASPTEYEFYLGRSKVAFKTPASTCGWEHVCVAWESSTGIVELWLNGVLLPRKGIGKGYAVSPNASIVLGQDQDTMGGGFDSTESLVGELTDLYFFERVLTPQEVTLLRKNVFAAKAIISWRALYETQGNVVLDSCYWGRSICSI</sequence>
<dbReference type="PANTHER" id="PTHR45869:SF7">
    <property type="entry name" value="C-REACTIVE PROTEIN"/>
    <property type="match status" value="1"/>
</dbReference>
<keyword evidence="2" id="KW-0964">Secreted</keyword>
<dbReference type="GO" id="GO:0001849">
    <property type="term" value="F:complement component C1q complex binding"/>
    <property type="evidence" value="ECO:0007669"/>
    <property type="project" value="TreeGrafter"/>
</dbReference>
<evidence type="ECO:0000256" key="3">
    <source>
        <dbReference type="ARBA" id="ARBA00022723"/>
    </source>
</evidence>
<feature type="signal peptide" evidence="9">
    <location>
        <begin position="1"/>
        <end position="24"/>
    </location>
</feature>
<dbReference type="FunFam" id="2.60.120.200:FF:000070">
    <property type="entry name" value="Serum amyloid P-component"/>
    <property type="match status" value="1"/>
</dbReference>
<reference evidence="11" key="2">
    <citation type="submission" date="2025-09" db="UniProtKB">
        <authorList>
            <consortium name="Ensembl"/>
        </authorList>
    </citation>
    <scope>IDENTIFICATION</scope>
</reference>
<evidence type="ECO:0000256" key="8">
    <source>
        <dbReference type="PROSITE-ProRule" id="PRU01172"/>
    </source>
</evidence>
<dbReference type="PANTHER" id="PTHR45869">
    <property type="entry name" value="C-REACTIVE PROTEIN-RELATED"/>
    <property type="match status" value="1"/>
</dbReference>
<dbReference type="Pfam" id="PF00354">
    <property type="entry name" value="Pentaxin"/>
    <property type="match status" value="1"/>
</dbReference>
<dbReference type="SUPFAM" id="SSF49899">
    <property type="entry name" value="Concanavalin A-like lectins/glucanases"/>
    <property type="match status" value="1"/>
</dbReference>
<dbReference type="InterPro" id="IPR013320">
    <property type="entry name" value="ConA-like_dom_sf"/>
</dbReference>
<dbReference type="Ensembl" id="ENSPTXT00000015025.1">
    <property type="protein sequence ID" value="ENSPTXP00000014567.1"/>
    <property type="gene ID" value="ENSPTXG00000010085.1"/>
</dbReference>
<comment type="similarity">
    <text evidence="7 9">Belongs to the pentraxin family.</text>
</comment>
<evidence type="ECO:0000256" key="1">
    <source>
        <dbReference type="ARBA" id="ARBA00004613"/>
    </source>
</evidence>
<evidence type="ECO:0000313" key="12">
    <source>
        <dbReference type="Proteomes" id="UP000472273"/>
    </source>
</evidence>
<keyword evidence="12" id="KW-1185">Reference proteome</keyword>
<dbReference type="InterPro" id="IPR051005">
    <property type="entry name" value="Pentraxin_domain"/>
</dbReference>
<dbReference type="Gene3D" id="2.60.120.200">
    <property type="match status" value="1"/>
</dbReference>
<evidence type="ECO:0000256" key="7">
    <source>
        <dbReference type="ARBA" id="ARBA00038102"/>
    </source>
</evidence>
<feature type="domain" description="Pentraxin (PTX)" evidence="10">
    <location>
        <begin position="25"/>
        <end position="223"/>
    </location>
</feature>
<name>A0A670YS48_PSETE</name>
<evidence type="ECO:0000313" key="11">
    <source>
        <dbReference type="Ensembl" id="ENSPTXP00000014567.1"/>
    </source>
</evidence>
<feature type="disulfide bond" evidence="8">
    <location>
        <begin position="56"/>
        <end position="115"/>
    </location>
</feature>
<dbReference type="CDD" id="cd00152">
    <property type="entry name" value="PTX"/>
    <property type="match status" value="1"/>
</dbReference>
<keyword evidence="3 9" id="KW-0479">Metal-binding</keyword>
<keyword evidence="5 9" id="KW-0106">Calcium</keyword>
<feature type="chain" id="PRO_5025712203" description="Pentraxin family member" evidence="9">
    <location>
        <begin position="25"/>
        <end position="229"/>
    </location>
</feature>
<evidence type="ECO:0000256" key="9">
    <source>
        <dbReference type="RuleBase" id="RU362112"/>
    </source>
</evidence>
<dbReference type="InterPro" id="IPR001759">
    <property type="entry name" value="PTX_dom"/>
</dbReference>
<evidence type="ECO:0000256" key="6">
    <source>
        <dbReference type="ARBA" id="ARBA00023157"/>
    </source>
</evidence>
<dbReference type="AlphaFoldDB" id="A0A670YS48"/>
<evidence type="ECO:0000256" key="4">
    <source>
        <dbReference type="ARBA" id="ARBA00022729"/>
    </source>
</evidence>
<comment type="cofactor">
    <cofactor evidence="9">
        <name>Ca(2+)</name>
        <dbReference type="ChEBI" id="CHEBI:29108"/>
    </cofactor>
    <text evidence="9">Binds 2 calcium ions per subunit.</text>
</comment>
<dbReference type="Proteomes" id="UP000472273">
    <property type="component" value="Unplaced"/>
</dbReference>
<evidence type="ECO:0000256" key="2">
    <source>
        <dbReference type="ARBA" id="ARBA00022525"/>
    </source>
</evidence>
<dbReference type="PRINTS" id="PR00895">
    <property type="entry name" value="PENTAXIN"/>
</dbReference>
<dbReference type="GO" id="GO:0045087">
    <property type="term" value="P:innate immune response"/>
    <property type="evidence" value="ECO:0007669"/>
    <property type="project" value="TreeGrafter"/>
</dbReference>
<organism evidence="11 12">
    <name type="scientific">Pseudonaja textilis</name>
    <name type="common">Eastern brown snake</name>
    <dbReference type="NCBI Taxonomy" id="8673"/>
    <lineage>
        <taxon>Eukaryota</taxon>
        <taxon>Metazoa</taxon>
        <taxon>Chordata</taxon>
        <taxon>Craniata</taxon>
        <taxon>Vertebrata</taxon>
        <taxon>Euteleostomi</taxon>
        <taxon>Lepidosauria</taxon>
        <taxon>Squamata</taxon>
        <taxon>Bifurcata</taxon>
        <taxon>Unidentata</taxon>
        <taxon>Episquamata</taxon>
        <taxon>Toxicofera</taxon>
        <taxon>Serpentes</taxon>
        <taxon>Colubroidea</taxon>
        <taxon>Elapidae</taxon>
        <taxon>Hydrophiinae</taxon>
        <taxon>Pseudonaja</taxon>
    </lineage>
</organism>
<evidence type="ECO:0000259" key="10">
    <source>
        <dbReference type="PROSITE" id="PS51828"/>
    </source>
</evidence>
<protein>
    <recommendedName>
        <fullName evidence="9">Pentraxin family member</fullName>
    </recommendedName>
</protein>
<comment type="subcellular location">
    <subcellularLocation>
        <location evidence="1 9">Secreted</location>
    </subcellularLocation>
</comment>
<dbReference type="GO" id="GO:0005615">
    <property type="term" value="C:extracellular space"/>
    <property type="evidence" value="ECO:0007669"/>
    <property type="project" value="TreeGrafter"/>
</dbReference>
<keyword evidence="6 8" id="KW-1015">Disulfide bond</keyword>
<dbReference type="PROSITE" id="PS51828">
    <property type="entry name" value="PTX_2"/>
    <property type="match status" value="1"/>
</dbReference>
<comment type="subunit">
    <text evidence="9">Homopentamer. Pentaxin (or pentraxin) have a discoid arrangement of 5 non-covalently bound subunits.</text>
</comment>